<evidence type="ECO:0000313" key="1">
    <source>
        <dbReference type="EMBL" id="ROT68823.1"/>
    </source>
</evidence>
<dbReference type="EMBL" id="QCYY01002630">
    <property type="protein sequence ID" value="ROT68823.1"/>
    <property type="molecule type" value="Genomic_DNA"/>
</dbReference>
<evidence type="ECO:0000313" key="2">
    <source>
        <dbReference type="Proteomes" id="UP000283509"/>
    </source>
</evidence>
<name>A0A423SXG1_PENVA</name>
<proteinExistence type="predicted"/>
<dbReference type="Gene3D" id="2.130.10.10">
    <property type="entry name" value="YVTN repeat-like/Quinoprotein amine dehydrogenase"/>
    <property type="match status" value="1"/>
</dbReference>
<reference evidence="1 2" key="2">
    <citation type="submission" date="2019-01" db="EMBL/GenBank/DDBJ databases">
        <title>The decoding of complex shrimp genome reveals the adaptation for benthos swimmer, frequently molting mechanism and breeding impact on genome.</title>
        <authorList>
            <person name="Sun Y."/>
            <person name="Gao Y."/>
            <person name="Yu Y."/>
        </authorList>
    </citation>
    <scope>NUCLEOTIDE SEQUENCE [LARGE SCALE GENOMIC DNA]</scope>
    <source>
        <tissue evidence="1">Muscle</tissue>
    </source>
</reference>
<accession>A0A423SXG1</accession>
<reference evidence="1 2" key="1">
    <citation type="submission" date="2018-04" db="EMBL/GenBank/DDBJ databases">
        <authorList>
            <person name="Zhang X."/>
            <person name="Yuan J."/>
            <person name="Li F."/>
            <person name="Xiang J."/>
        </authorList>
    </citation>
    <scope>NUCLEOTIDE SEQUENCE [LARGE SCALE GENOMIC DNA]</scope>
    <source>
        <tissue evidence="1">Muscle</tissue>
    </source>
</reference>
<sequence>MWLVAQGRVPLDGSARTTGAVLQPTDITTSLAHLSDAIGALAQNDTDAAKLLLHLCTQHLMVAAMGMSSGDIVGGSGEEDVDVTLCEERRGCQNASAMHQTSFPVTQALVSLLAANSSLIHLAGKGEAVTSPVTASGGQGDPGIQLANALAACILSTRLPHSHRQWAATQLVECIGGRAQLAEHCSDFPGPNISSAADFTGALPRVPTSYLEGHTACASGPSGCQERTCLLPEHTLVFQQDENDSNYSVNPPAIEHVVALPTGRHIAASSENVLNIWPLNSSTVASWTSSSIITALEAPLHGVCDLMITGHHDGSVTLAAFTASGIIPNPIRHAGSRTGPVQCLEWSSNCCLLASCGKAD</sequence>
<dbReference type="AlphaFoldDB" id="A0A423SXG1"/>
<dbReference type="SUPFAM" id="SSF50978">
    <property type="entry name" value="WD40 repeat-like"/>
    <property type="match status" value="1"/>
</dbReference>
<dbReference type="InterPro" id="IPR036322">
    <property type="entry name" value="WD40_repeat_dom_sf"/>
</dbReference>
<protein>
    <submittedName>
        <fullName evidence="1">Uncharacterized protein</fullName>
    </submittedName>
</protein>
<dbReference type="STRING" id="6689.A0A423SXG1"/>
<dbReference type="InterPro" id="IPR015943">
    <property type="entry name" value="WD40/YVTN_repeat-like_dom_sf"/>
</dbReference>
<keyword evidence="2" id="KW-1185">Reference proteome</keyword>
<dbReference type="OrthoDB" id="239701at2759"/>
<gene>
    <name evidence="1" type="ORF">C7M84_013024</name>
</gene>
<dbReference type="Proteomes" id="UP000283509">
    <property type="component" value="Unassembled WGS sequence"/>
</dbReference>
<comment type="caution">
    <text evidence="1">The sequence shown here is derived from an EMBL/GenBank/DDBJ whole genome shotgun (WGS) entry which is preliminary data.</text>
</comment>
<organism evidence="1 2">
    <name type="scientific">Penaeus vannamei</name>
    <name type="common">Whiteleg shrimp</name>
    <name type="synonym">Litopenaeus vannamei</name>
    <dbReference type="NCBI Taxonomy" id="6689"/>
    <lineage>
        <taxon>Eukaryota</taxon>
        <taxon>Metazoa</taxon>
        <taxon>Ecdysozoa</taxon>
        <taxon>Arthropoda</taxon>
        <taxon>Crustacea</taxon>
        <taxon>Multicrustacea</taxon>
        <taxon>Malacostraca</taxon>
        <taxon>Eumalacostraca</taxon>
        <taxon>Eucarida</taxon>
        <taxon>Decapoda</taxon>
        <taxon>Dendrobranchiata</taxon>
        <taxon>Penaeoidea</taxon>
        <taxon>Penaeidae</taxon>
        <taxon>Penaeus</taxon>
    </lineage>
</organism>